<feature type="region of interest" description="Disordered" evidence="4">
    <location>
        <begin position="385"/>
        <end position="405"/>
    </location>
</feature>
<proteinExistence type="predicted"/>
<keyword evidence="3" id="KW-0034">Amyloid</keyword>
<dbReference type="AlphaFoldDB" id="A0A2P8D153"/>
<reference evidence="7 8" key="1">
    <citation type="submission" date="2018-03" db="EMBL/GenBank/DDBJ databases">
        <title>Genomic Encyclopedia of Archaeal and Bacterial Type Strains, Phase II (KMG-II): from individual species to whole genera.</title>
        <authorList>
            <person name="Goeker M."/>
        </authorList>
    </citation>
    <scope>NUCLEOTIDE SEQUENCE [LARGE SCALE GENOMIC DNA]</scope>
    <source>
        <strain evidence="7 8">DSM 45312</strain>
    </source>
</reference>
<feature type="region of interest" description="Disordered" evidence="4">
    <location>
        <begin position="296"/>
        <end position="317"/>
    </location>
</feature>
<dbReference type="Proteomes" id="UP000240542">
    <property type="component" value="Unassembled WGS sequence"/>
</dbReference>
<protein>
    <submittedName>
        <fullName evidence="7">Small secreted domain DUF320</fullName>
    </submittedName>
</protein>
<feature type="chain" id="PRO_5015134326" evidence="5">
    <location>
        <begin position="29"/>
        <end position="523"/>
    </location>
</feature>
<evidence type="ECO:0000313" key="7">
    <source>
        <dbReference type="EMBL" id="PSK90942.1"/>
    </source>
</evidence>
<feature type="domain" description="Chaplin" evidence="6">
    <location>
        <begin position="311"/>
        <end position="351"/>
    </location>
</feature>
<keyword evidence="8" id="KW-1185">Reference proteome</keyword>
<feature type="domain" description="Chaplin" evidence="6">
    <location>
        <begin position="37"/>
        <end position="77"/>
    </location>
</feature>
<evidence type="ECO:0000256" key="3">
    <source>
        <dbReference type="ARBA" id="ARBA00023087"/>
    </source>
</evidence>
<dbReference type="GO" id="GO:0007155">
    <property type="term" value="P:cell adhesion"/>
    <property type="evidence" value="ECO:0007669"/>
    <property type="project" value="UniProtKB-KW"/>
</dbReference>
<feature type="domain" description="Chaplin" evidence="6">
    <location>
        <begin position="92"/>
        <end position="132"/>
    </location>
</feature>
<evidence type="ECO:0000259" key="6">
    <source>
        <dbReference type="PROSITE" id="PS51884"/>
    </source>
</evidence>
<feature type="domain" description="Chaplin" evidence="6">
    <location>
        <begin position="256"/>
        <end position="296"/>
    </location>
</feature>
<dbReference type="InterPro" id="IPR005528">
    <property type="entry name" value="ChpA-H"/>
</dbReference>
<keyword evidence="1" id="KW-0964">Secreted</keyword>
<dbReference type="OrthoDB" id="3544424at2"/>
<gene>
    <name evidence="7" type="ORF">CLV63_12168</name>
</gene>
<feature type="domain" description="Chaplin" evidence="6">
    <location>
        <begin position="147"/>
        <end position="187"/>
    </location>
</feature>
<evidence type="ECO:0000256" key="4">
    <source>
        <dbReference type="SAM" id="MobiDB-lite"/>
    </source>
</evidence>
<accession>A0A2P8D153</accession>
<dbReference type="RefSeq" id="WP_106585717.1">
    <property type="nucleotide sequence ID" value="NZ_PYGA01000021.1"/>
</dbReference>
<feature type="region of interest" description="Disordered" evidence="4">
    <location>
        <begin position="76"/>
        <end position="97"/>
    </location>
</feature>
<feature type="domain" description="Chaplin" evidence="6">
    <location>
        <begin position="201"/>
        <end position="241"/>
    </location>
</feature>
<comment type="caution">
    <text evidence="7">The sequence shown here is derived from an EMBL/GenBank/DDBJ whole genome shotgun (WGS) entry which is preliminary data.</text>
</comment>
<feature type="domain" description="Chaplin" evidence="6">
    <location>
        <begin position="397"/>
        <end position="437"/>
    </location>
</feature>
<evidence type="ECO:0000256" key="2">
    <source>
        <dbReference type="ARBA" id="ARBA00022889"/>
    </source>
</evidence>
<organism evidence="7 8">
    <name type="scientific">Murinocardiopsis flavida</name>
    <dbReference type="NCBI Taxonomy" id="645275"/>
    <lineage>
        <taxon>Bacteria</taxon>
        <taxon>Bacillati</taxon>
        <taxon>Actinomycetota</taxon>
        <taxon>Actinomycetes</taxon>
        <taxon>Streptosporangiales</taxon>
        <taxon>Nocardiopsidaceae</taxon>
        <taxon>Murinocardiopsis</taxon>
    </lineage>
</organism>
<dbReference type="PROSITE" id="PS51884">
    <property type="entry name" value="CHAPLIN"/>
    <property type="match status" value="8"/>
</dbReference>
<dbReference type="EMBL" id="PYGA01000021">
    <property type="protein sequence ID" value="PSK90942.1"/>
    <property type="molecule type" value="Genomic_DNA"/>
</dbReference>
<keyword evidence="2" id="KW-0130">Cell adhesion</keyword>
<dbReference type="Pfam" id="PF03777">
    <property type="entry name" value="ChpA-C"/>
    <property type="match status" value="7"/>
</dbReference>
<evidence type="ECO:0000256" key="1">
    <source>
        <dbReference type="ARBA" id="ARBA00022512"/>
    </source>
</evidence>
<sequence length="523" mass="50538">MRKWVRTSARTALLTAGFVALGSGIAMADSENESSGDGSVLSGNQAVVEGNVPVNVSGNAVAVLGLANANANDTGSAVVHQRGGDENESSGDGAVGSGNQIVGDVNVPVNACGNAVGAVVGLANANCNGSAAIVHDRGGDENETSGDGAVLGGNQVVGDVNVPVNVSGNAVSVIGLTNANADNTGSVVHQSAGDENETSGDGSVLSGNQLDLEANVPVNVSGNAVAVLGLANANANDTGSAVVHQSAGDENETSGDGSVLSGNQLDLEANVPVNVSGNAVAVLGLANANANDTGSAVVHQSAGDENESSGDGSVLSGNQLDAEADIPVNVCSLSVAVLGAANSNCNGAGAAVVETGHDHDDDDRMHQRAGGLSTDKLGSVKGIVHQSSGDENESSGDGSVLGGNQADVDADVPVNVCGNAVGAVIGLANANCNESGTAVVHQSGDENESSGDGSVLGGNQADVDADVPVNVTGNAVAVLGLANANSNDNGSAVVHQSAPAAPVEMSGMPMLTGPLGGVAKGLL</sequence>
<evidence type="ECO:0000313" key="8">
    <source>
        <dbReference type="Proteomes" id="UP000240542"/>
    </source>
</evidence>
<keyword evidence="1" id="KW-0134">Cell wall</keyword>
<name>A0A2P8D153_9ACTN</name>
<keyword evidence="5" id="KW-0732">Signal</keyword>
<feature type="signal peptide" evidence="5">
    <location>
        <begin position="1"/>
        <end position="28"/>
    </location>
</feature>
<evidence type="ECO:0000256" key="5">
    <source>
        <dbReference type="SAM" id="SignalP"/>
    </source>
</evidence>
<feature type="domain" description="Chaplin" evidence="6">
    <location>
        <begin position="452"/>
        <end position="492"/>
    </location>
</feature>